<reference evidence="2 3" key="1">
    <citation type="submission" date="2024-10" db="EMBL/GenBank/DDBJ databases">
        <title>The Natural Products Discovery Center: Release of the First 8490 Sequenced Strains for Exploring Actinobacteria Biosynthetic Diversity.</title>
        <authorList>
            <person name="Kalkreuter E."/>
            <person name="Kautsar S.A."/>
            <person name="Yang D."/>
            <person name="Bader C.D."/>
            <person name="Teijaro C.N."/>
            <person name="Fluegel L."/>
            <person name="Davis C.M."/>
            <person name="Simpson J.R."/>
            <person name="Lauterbach L."/>
            <person name="Steele A.D."/>
            <person name="Gui C."/>
            <person name="Meng S."/>
            <person name="Li G."/>
            <person name="Viehrig K."/>
            <person name="Ye F."/>
            <person name="Su P."/>
            <person name="Kiefer A.F."/>
            <person name="Nichols A."/>
            <person name="Cepeda A.J."/>
            <person name="Yan W."/>
            <person name="Fan B."/>
            <person name="Jiang Y."/>
            <person name="Adhikari A."/>
            <person name="Zheng C.-J."/>
            <person name="Schuster L."/>
            <person name="Cowan T.M."/>
            <person name="Smanski M.J."/>
            <person name="Chevrette M.G."/>
            <person name="De Carvalho L.P.S."/>
            <person name="Shen B."/>
        </authorList>
    </citation>
    <scope>NUCLEOTIDE SEQUENCE [LARGE SCALE GENOMIC DNA]</scope>
    <source>
        <strain evidence="2 3">NPDC053399</strain>
    </source>
</reference>
<feature type="compositionally biased region" description="Low complexity" evidence="1">
    <location>
        <begin position="249"/>
        <end position="266"/>
    </location>
</feature>
<accession>A0ABW8CI95</accession>
<gene>
    <name evidence="2" type="ORF">ACIGXA_37100</name>
</gene>
<dbReference type="EMBL" id="JBITYG010000016">
    <property type="protein sequence ID" value="MFI9106138.1"/>
    <property type="molecule type" value="Genomic_DNA"/>
</dbReference>
<evidence type="ECO:0000313" key="3">
    <source>
        <dbReference type="Proteomes" id="UP001614394"/>
    </source>
</evidence>
<protein>
    <submittedName>
        <fullName evidence="2">Uncharacterized protein</fullName>
    </submittedName>
</protein>
<keyword evidence="3" id="KW-1185">Reference proteome</keyword>
<name>A0ABW8CI95_9ACTN</name>
<comment type="caution">
    <text evidence="2">The sequence shown here is derived from an EMBL/GenBank/DDBJ whole genome shotgun (WGS) entry which is preliminary data.</text>
</comment>
<feature type="compositionally biased region" description="Polar residues" evidence="1">
    <location>
        <begin position="267"/>
        <end position="283"/>
    </location>
</feature>
<evidence type="ECO:0000256" key="1">
    <source>
        <dbReference type="SAM" id="MobiDB-lite"/>
    </source>
</evidence>
<dbReference type="RefSeq" id="WP_399657378.1">
    <property type="nucleotide sequence ID" value="NZ_JBITYG010000016.1"/>
</dbReference>
<feature type="compositionally biased region" description="Low complexity" evidence="1">
    <location>
        <begin position="33"/>
        <end position="42"/>
    </location>
</feature>
<feature type="region of interest" description="Disordered" evidence="1">
    <location>
        <begin position="234"/>
        <end position="283"/>
    </location>
</feature>
<feature type="compositionally biased region" description="Gly residues" evidence="1">
    <location>
        <begin position="43"/>
        <end position="67"/>
    </location>
</feature>
<organism evidence="2 3">
    <name type="scientific">Streptomyces fildesensis</name>
    <dbReference type="NCBI Taxonomy" id="375757"/>
    <lineage>
        <taxon>Bacteria</taxon>
        <taxon>Bacillati</taxon>
        <taxon>Actinomycetota</taxon>
        <taxon>Actinomycetes</taxon>
        <taxon>Kitasatosporales</taxon>
        <taxon>Streptomycetaceae</taxon>
        <taxon>Streptomyces</taxon>
    </lineage>
</organism>
<proteinExistence type="predicted"/>
<dbReference type="Proteomes" id="UP001614394">
    <property type="component" value="Unassembled WGS sequence"/>
</dbReference>
<sequence length="283" mass="28060">MAANRGTHVALAALAALLLIFGVYGIFQVVSDDSPSPTSQGSSSGGGDGSAGSGGSSGGGGSGGSGQSGIARISGPTVDNVYPLDQSDSHGRYRADACFVLVNNDADVPVQFESVSVQGAQAQISDRPCEVRAVDDDGEPASWNIRDGAPDVKDPVNACSSGTVLEPASQAPRHGCSIRFARPDGLGAGKATLDVKVTVRCVSRSSRPCSLLGGQYAPSSGHPVTALVTTTRTMTFAPDSSASGGGTDGPDPSDSSSDDTQGPTGDPSGTTPSDSATPSEGGT</sequence>
<evidence type="ECO:0000313" key="2">
    <source>
        <dbReference type="EMBL" id="MFI9106138.1"/>
    </source>
</evidence>
<feature type="region of interest" description="Disordered" evidence="1">
    <location>
        <begin position="33"/>
        <end position="85"/>
    </location>
</feature>